<gene>
    <name evidence="1" type="ORF">A2765_01885</name>
</gene>
<dbReference type="SUPFAM" id="SSF55811">
    <property type="entry name" value="Nudix"/>
    <property type="match status" value="1"/>
</dbReference>
<dbReference type="AlphaFoldDB" id="A0A1F6DHE9"/>
<dbReference type="Proteomes" id="UP000176377">
    <property type="component" value="Unassembled WGS sequence"/>
</dbReference>
<organism evidence="1 2">
    <name type="scientific">Candidatus Kaiserbacteria bacterium RIFCSPHIGHO2_01_FULL_56_24</name>
    <dbReference type="NCBI Taxonomy" id="1798487"/>
    <lineage>
        <taxon>Bacteria</taxon>
        <taxon>Candidatus Kaiseribacteriota</taxon>
    </lineage>
</organism>
<name>A0A1F6DHE9_9BACT</name>
<evidence type="ECO:0000313" key="2">
    <source>
        <dbReference type="Proteomes" id="UP000176377"/>
    </source>
</evidence>
<dbReference type="EMBL" id="MFLA01000001">
    <property type="protein sequence ID" value="OGG60838.1"/>
    <property type="molecule type" value="Genomic_DNA"/>
</dbReference>
<comment type="caution">
    <text evidence="1">The sequence shown here is derived from an EMBL/GenBank/DDBJ whole genome shotgun (WGS) entry which is preliminary data.</text>
</comment>
<proteinExistence type="predicted"/>
<sequence length="59" mass="6802">MSDKEKFRPHCAVHLFLIRDGKTLLLRRFQTGWMDGNYSVIAGHIDGLVDRIASSIRMQ</sequence>
<reference evidence="1 2" key="1">
    <citation type="journal article" date="2016" name="Nat. Commun.">
        <title>Thousands of microbial genomes shed light on interconnected biogeochemical processes in an aquifer system.</title>
        <authorList>
            <person name="Anantharaman K."/>
            <person name="Brown C.T."/>
            <person name="Hug L.A."/>
            <person name="Sharon I."/>
            <person name="Castelle C.J."/>
            <person name="Probst A.J."/>
            <person name="Thomas B.C."/>
            <person name="Singh A."/>
            <person name="Wilkins M.J."/>
            <person name="Karaoz U."/>
            <person name="Brodie E.L."/>
            <person name="Williams K.H."/>
            <person name="Hubbard S.S."/>
            <person name="Banfield J.F."/>
        </authorList>
    </citation>
    <scope>NUCLEOTIDE SEQUENCE [LARGE SCALE GENOMIC DNA]</scope>
</reference>
<protein>
    <recommendedName>
        <fullName evidence="3">Nudix hydrolase domain-containing protein</fullName>
    </recommendedName>
</protein>
<dbReference type="InterPro" id="IPR015797">
    <property type="entry name" value="NUDIX_hydrolase-like_dom_sf"/>
</dbReference>
<evidence type="ECO:0000313" key="1">
    <source>
        <dbReference type="EMBL" id="OGG60838.1"/>
    </source>
</evidence>
<accession>A0A1F6DHE9</accession>
<evidence type="ECO:0008006" key="3">
    <source>
        <dbReference type="Google" id="ProtNLM"/>
    </source>
</evidence>